<protein>
    <submittedName>
        <fullName evidence="1">Uncharacterized protein</fullName>
    </submittedName>
</protein>
<gene>
    <name evidence="1" type="ORF">BASA50_009200</name>
</gene>
<evidence type="ECO:0000313" key="2">
    <source>
        <dbReference type="Proteomes" id="UP001648503"/>
    </source>
</evidence>
<keyword evidence="2" id="KW-1185">Reference proteome</keyword>
<name>A0ABQ8F2I7_9FUNG</name>
<proteinExistence type="predicted"/>
<dbReference type="EMBL" id="JAFCIX010000425">
    <property type="protein sequence ID" value="KAH6590704.1"/>
    <property type="molecule type" value="Genomic_DNA"/>
</dbReference>
<accession>A0ABQ8F2I7</accession>
<reference evidence="1 2" key="1">
    <citation type="submission" date="2021-02" db="EMBL/GenBank/DDBJ databases">
        <title>Variation within the Batrachochytrium salamandrivorans European outbreak.</title>
        <authorList>
            <person name="Kelly M."/>
            <person name="Pasmans F."/>
            <person name="Shea T.P."/>
            <person name="Munoz J.F."/>
            <person name="Carranza S."/>
            <person name="Cuomo C.A."/>
            <person name="Martel A."/>
        </authorList>
    </citation>
    <scope>NUCLEOTIDE SEQUENCE [LARGE SCALE GENOMIC DNA]</scope>
    <source>
        <strain evidence="1 2">AMFP18/2</strain>
    </source>
</reference>
<sequence>MCPTQALATAFKKTVSYILEDQPAFSISINTKTSGPSNNMLLAVSIKKPHEFLGDVSVDIKDLQAQMVNALITPTPHSTEFYWIRLNQAFITHLLVIRSHLCMDSSPSSTGSLVQNIQDHSSPQGINRVQLVSILINIHPWIIGCSGSHFTSVWNAKLQMGPQGELPFSVKIPAFHGRQFEFEKISYVGMMDMPTRQDGIEFSFSWYEFLTL</sequence>
<evidence type="ECO:0000313" key="1">
    <source>
        <dbReference type="EMBL" id="KAH6590704.1"/>
    </source>
</evidence>
<dbReference type="Proteomes" id="UP001648503">
    <property type="component" value="Unassembled WGS sequence"/>
</dbReference>
<organism evidence="1 2">
    <name type="scientific">Batrachochytrium salamandrivorans</name>
    <dbReference type="NCBI Taxonomy" id="1357716"/>
    <lineage>
        <taxon>Eukaryota</taxon>
        <taxon>Fungi</taxon>
        <taxon>Fungi incertae sedis</taxon>
        <taxon>Chytridiomycota</taxon>
        <taxon>Chytridiomycota incertae sedis</taxon>
        <taxon>Chytridiomycetes</taxon>
        <taxon>Rhizophydiales</taxon>
        <taxon>Rhizophydiales incertae sedis</taxon>
        <taxon>Batrachochytrium</taxon>
    </lineage>
</organism>
<comment type="caution">
    <text evidence="1">The sequence shown here is derived from an EMBL/GenBank/DDBJ whole genome shotgun (WGS) entry which is preliminary data.</text>
</comment>